<feature type="signal peptide" evidence="12">
    <location>
        <begin position="1"/>
        <end position="26"/>
    </location>
</feature>
<dbReference type="Pfam" id="PF07715">
    <property type="entry name" value="Plug"/>
    <property type="match status" value="1"/>
</dbReference>
<evidence type="ECO:0000256" key="7">
    <source>
        <dbReference type="ARBA" id="ARBA00023136"/>
    </source>
</evidence>
<dbReference type="AlphaFoldDB" id="A0A2U2I784"/>
<keyword evidence="4 10" id="KW-1134">Transmembrane beta strand</keyword>
<proteinExistence type="inferred from homology"/>
<dbReference type="InterPro" id="IPR037066">
    <property type="entry name" value="Plug_dom_sf"/>
</dbReference>
<evidence type="ECO:0000256" key="10">
    <source>
        <dbReference type="PROSITE-ProRule" id="PRU01360"/>
    </source>
</evidence>
<evidence type="ECO:0000256" key="9">
    <source>
        <dbReference type="ARBA" id="ARBA00023237"/>
    </source>
</evidence>
<evidence type="ECO:0000256" key="4">
    <source>
        <dbReference type="ARBA" id="ARBA00022452"/>
    </source>
</evidence>
<organism evidence="15 16">
    <name type="scientific">Massilia glaciei</name>
    <dbReference type="NCBI Taxonomy" id="1524097"/>
    <lineage>
        <taxon>Bacteria</taxon>
        <taxon>Pseudomonadati</taxon>
        <taxon>Pseudomonadota</taxon>
        <taxon>Betaproteobacteria</taxon>
        <taxon>Burkholderiales</taxon>
        <taxon>Oxalobacteraceae</taxon>
        <taxon>Telluria group</taxon>
        <taxon>Massilia</taxon>
    </lineage>
</organism>
<evidence type="ECO:0000313" key="15">
    <source>
        <dbReference type="EMBL" id="PWF55616.1"/>
    </source>
</evidence>
<keyword evidence="7 10" id="KW-0472">Membrane</keyword>
<keyword evidence="12" id="KW-0732">Signal</keyword>
<dbReference type="InterPro" id="IPR036942">
    <property type="entry name" value="Beta-barrel_TonB_sf"/>
</dbReference>
<dbReference type="GO" id="GO:0044718">
    <property type="term" value="P:siderophore transmembrane transport"/>
    <property type="evidence" value="ECO:0007669"/>
    <property type="project" value="TreeGrafter"/>
</dbReference>
<gene>
    <name evidence="15" type="ORF">C7C56_000905</name>
</gene>
<feature type="domain" description="TonB-dependent receptor-like beta-barrel" evidence="13">
    <location>
        <begin position="257"/>
        <end position="723"/>
    </location>
</feature>
<keyword evidence="6 11" id="KW-0798">TonB box</keyword>
<evidence type="ECO:0000256" key="1">
    <source>
        <dbReference type="ARBA" id="ARBA00004571"/>
    </source>
</evidence>
<evidence type="ECO:0000259" key="13">
    <source>
        <dbReference type="Pfam" id="PF00593"/>
    </source>
</evidence>
<dbReference type="Gene3D" id="2.40.170.20">
    <property type="entry name" value="TonB-dependent receptor, beta-barrel domain"/>
    <property type="match status" value="1"/>
</dbReference>
<dbReference type="InterPro" id="IPR039426">
    <property type="entry name" value="TonB-dep_rcpt-like"/>
</dbReference>
<keyword evidence="3 10" id="KW-0813">Transport</keyword>
<evidence type="ECO:0000256" key="3">
    <source>
        <dbReference type="ARBA" id="ARBA00022448"/>
    </source>
</evidence>
<feature type="chain" id="PRO_5015663490" evidence="12">
    <location>
        <begin position="27"/>
        <end position="776"/>
    </location>
</feature>
<dbReference type="PANTHER" id="PTHR30069:SF39">
    <property type="entry name" value="BLL6183 PROTEIN"/>
    <property type="match status" value="1"/>
</dbReference>
<evidence type="ECO:0000259" key="14">
    <source>
        <dbReference type="Pfam" id="PF07715"/>
    </source>
</evidence>
<dbReference type="Pfam" id="PF00593">
    <property type="entry name" value="TonB_dep_Rec_b-barrel"/>
    <property type="match status" value="1"/>
</dbReference>
<dbReference type="InterPro" id="IPR012910">
    <property type="entry name" value="Plug_dom"/>
</dbReference>
<keyword evidence="16" id="KW-1185">Reference proteome</keyword>
<evidence type="ECO:0000256" key="2">
    <source>
        <dbReference type="ARBA" id="ARBA00009810"/>
    </source>
</evidence>
<keyword evidence="8 15" id="KW-0675">Receptor</keyword>
<dbReference type="Proteomes" id="UP000241421">
    <property type="component" value="Unassembled WGS sequence"/>
</dbReference>
<keyword evidence="9 10" id="KW-0998">Cell outer membrane</keyword>
<evidence type="ECO:0000313" key="16">
    <source>
        <dbReference type="Proteomes" id="UP000241421"/>
    </source>
</evidence>
<comment type="caution">
    <text evidence="15">The sequence shown here is derived from an EMBL/GenBank/DDBJ whole genome shotgun (WGS) entry which is preliminary data.</text>
</comment>
<evidence type="ECO:0000256" key="8">
    <source>
        <dbReference type="ARBA" id="ARBA00023170"/>
    </source>
</evidence>
<dbReference type="RefSeq" id="WP_106755623.1">
    <property type="nucleotide sequence ID" value="NZ_PXWF02000017.1"/>
</dbReference>
<sequence length="776" mass="82458">MRPRLRQAALPAAVAIALLCLQQARAQEYPAGSVAVVEIVGVAPLDGLGIDRRLLPYPVQQAGAEAIRKAQAENLADFMARNLNGVNVNETSGSLFQNDITFRGFRASPVLGSAQGISVYLDGVRVNEPFGDVVNWDMLPEAAVGKVLLVPGSNPMYGLNTLGGALALSTKDGLADPGLEFGLSAGSGARRRADLSYGVRDADRRHAFVAATLFDDGGWRDHSRGRLANLFLKVGQSSGATDWHVSLLGGRSALRGNGVLPDGLYRQARRAVYTHPDTTDNRLLQGGLGASHRFGARRTLTGTLYARNSRRDGVNGDIGEDYADYVEDCGDGFLGDGGALDPAECRLTRAEGAALHTAQLNTSSTRQSGQGASVNLGVDAGAHRINAGITFDRNSIGFAQFERPGSLTAQRGVLADPAHEPQAGSSVTGRSRAWGLYASDTCTLARGTHLSAAARFNHAVVVNTLSNAWGPQPREAFSYTRLNPALGLAHAVGGALTLLANVAQSNRVPTVIELGCADPAQPCRLPVALQADPYLKQVLTRTVEAGARWQARGAGAALSVYRSVNRDDILFMSSGTTRAGYFANVGRTRHQGVDFSANGQSGRLAARVSYNYLDAVFASEATIFTGARRVEVGPGTRIAGLPRHTAKIGLDFALNPQLTLGADAQAVSSMVSQGNEDGLREDLEDGEAARVADWRVHGYALLNLRAGVKVGANWEFFARLNNVFDRRYATFGTVASDLFPNGRLVRPHLAPEQAQHARFVAPGAPRSFAAGLRYRY</sequence>
<evidence type="ECO:0000256" key="5">
    <source>
        <dbReference type="ARBA" id="ARBA00022692"/>
    </source>
</evidence>
<evidence type="ECO:0000256" key="11">
    <source>
        <dbReference type="RuleBase" id="RU003357"/>
    </source>
</evidence>
<comment type="subcellular location">
    <subcellularLocation>
        <location evidence="1 10">Cell outer membrane</location>
        <topology evidence="1 10">Multi-pass membrane protein</topology>
    </subcellularLocation>
</comment>
<dbReference type="InterPro" id="IPR000531">
    <property type="entry name" value="Beta-barrel_TonB"/>
</dbReference>
<name>A0A2U2I784_9BURK</name>
<comment type="similarity">
    <text evidence="2 10 11">Belongs to the TonB-dependent receptor family.</text>
</comment>
<protein>
    <submittedName>
        <fullName evidence="15">TonB-dependent receptor</fullName>
    </submittedName>
</protein>
<dbReference type="PANTHER" id="PTHR30069">
    <property type="entry name" value="TONB-DEPENDENT OUTER MEMBRANE RECEPTOR"/>
    <property type="match status" value="1"/>
</dbReference>
<accession>A0A2U2I784</accession>
<dbReference type="SUPFAM" id="SSF56935">
    <property type="entry name" value="Porins"/>
    <property type="match status" value="1"/>
</dbReference>
<reference evidence="15 16" key="1">
    <citation type="submission" date="2018-04" db="EMBL/GenBank/DDBJ databases">
        <title>Massilia violaceinigra sp. nov., a novel purple-pigmented bacterium isolated from Tianshan glacier, Xinjiang, China.</title>
        <authorList>
            <person name="Wang H."/>
        </authorList>
    </citation>
    <scope>NUCLEOTIDE SEQUENCE [LARGE SCALE GENOMIC DNA]</scope>
    <source>
        <strain evidence="15 16">B448-2</strain>
    </source>
</reference>
<evidence type="ECO:0000256" key="12">
    <source>
        <dbReference type="SAM" id="SignalP"/>
    </source>
</evidence>
<feature type="domain" description="TonB-dependent receptor plug" evidence="14">
    <location>
        <begin position="54"/>
        <end position="165"/>
    </location>
</feature>
<dbReference type="OrthoDB" id="98353at2"/>
<dbReference type="Gene3D" id="2.170.130.10">
    <property type="entry name" value="TonB-dependent receptor, plug domain"/>
    <property type="match status" value="1"/>
</dbReference>
<dbReference type="EMBL" id="PXWF02000017">
    <property type="protein sequence ID" value="PWF55616.1"/>
    <property type="molecule type" value="Genomic_DNA"/>
</dbReference>
<evidence type="ECO:0000256" key="6">
    <source>
        <dbReference type="ARBA" id="ARBA00023077"/>
    </source>
</evidence>
<dbReference type="PROSITE" id="PS52016">
    <property type="entry name" value="TONB_DEPENDENT_REC_3"/>
    <property type="match status" value="1"/>
</dbReference>
<dbReference type="GO" id="GO:0009279">
    <property type="term" value="C:cell outer membrane"/>
    <property type="evidence" value="ECO:0007669"/>
    <property type="project" value="UniProtKB-SubCell"/>
</dbReference>
<dbReference type="GO" id="GO:0015344">
    <property type="term" value="F:siderophore uptake transmembrane transporter activity"/>
    <property type="evidence" value="ECO:0007669"/>
    <property type="project" value="TreeGrafter"/>
</dbReference>
<keyword evidence="5 10" id="KW-0812">Transmembrane</keyword>